<feature type="transmembrane region" description="Helical" evidence="1">
    <location>
        <begin position="75"/>
        <end position="96"/>
    </location>
</feature>
<reference evidence="3 4" key="1">
    <citation type="submission" date="2018-06" db="EMBL/GenBank/DDBJ databases">
        <authorList>
            <consortium name="Pathogen Informatics"/>
            <person name="Doyle S."/>
        </authorList>
    </citation>
    <scope>NUCLEOTIDE SEQUENCE [LARGE SCALE GENOMIC DNA]</scope>
    <source>
        <strain evidence="3 4">NCTC10295</strain>
    </source>
</reference>
<evidence type="ECO:0000313" key="3">
    <source>
        <dbReference type="EMBL" id="STZ77396.1"/>
    </source>
</evidence>
<name>A0A378UJ74_BERDE</name>
<keyword evidence="1" id="KW-0472">Membrane</keyword>
<organism evidence="3 4">
    <name type="scientific">Bergeriella denitrificans</name>
    <name type="common">Neisseria denitrificans</name>
    <dbReference type="NCBI Taxonomy" id="494"/>
    <lineage>
        <taxon>Bacteria</taxon>
        <taxon>Pseudomonadati</taxon>
        <taxon>Pseudomonadota</taxon>
        <taxon>Betaproteobacteria</taxon>
        <taxon>Neisseriales</taxon>
        <taxon>Neisseriaceae</taxon>
        <taxon>Bergeriella</taxon>
    </lineage>
</organism>
<dbReference type="Proteomes" id="UP000254651">
    <property type="component" value="Unassembled WGS sequence"/>
</dbReference>
<feature type="transmembrane region" description="Helical" evidence="1">
    <location>
        <begin position="102"/>
        <end position="126"/>
    </location>
</feature>
<feature type="transmembrane region" description="Helical" evidence="1">
    <location>
        <begin position="7"/>
        <end position="29"/>
    </location>
</feature>
<feature type="transmembrane region" description="Helical" evidence="1">
    <location>
        <begin position="35"/>
        <end position="54"/>
    </location>
</feature>
<keyword evidence="1" id="KW-0812">Transmembrane</keyword>
<gene>
    <name evidence="3" type="ORF">NCTC10295_02213</name>
</gene>
<dbReference type="InterPro" id="IPR007896">
    <property type="entry name" value="BTP_bacteria"/>
</dbReference>
<evidence type="ECO:0000313" key="4">
    <source>
        <dbReference type="Proteomes" id="UP000254651"/>
    </source>
</evidence>
<evidence type="ECO:0000259" key="2">
    <source>
        <dbReference type="Pfam" id="PF05232"/>
    </source>
</evidence>
<proteinExistence type="predicted"/>
<dbReference type="EMBL" id="UGQS01000002">
    <property type="protein sequence ID" value="STZ77396.1"/>
    <property type="molecule type" value="Genomic_DNA"/>
</dbReference>
<keyword evidence="1" id="KW-1133">Transmembrane helix</keyword>
<feature type="domain" description="Chlorhexidine efflux transporter" evidence="2">
    <location>
        <begin position="69"/>
        <end position="131"/>
    </location>
</feature>
<dbReference type="AlphaFoldDB" id="A0A378UJ74"/>
<keyword evidence="4" id="KW-1185">Reference proteome</keyword>
<dbReference type="Pfam" id="PF05232">
    <property type="entry name" value="BTP"/>
    <property type="match status" value="2"/>
</dbReference>
<protein>
    <submittedName>
        <fullName evidence="3">Predicted membrane protein</fullName>
    </submittedName>
</protein>
<accession>A0A378UJ74</accession>
<dbReference type="InterPro" id="IPR058208">
    <property type="entry name" value="PACE"/>
</dbReference>
<dbReference type="NCBIfam" id="NF033664">
    <property type="entry name" value="PACE_transport"/>
    <property type="match status" value="1"/>
</dbReference>
<feature type="domain" description="Chlorhexidine efflux transporter" evidence="2">
    <location>
        <begin position="2"/>
        <end position="62"/>
    </location>
</feature>
<evidence type="ECO:0000256" key="1">
    <source>
        <dbReference type="SAM" id="Phobius"/>
    </source>
</evidence>
<sequence>MNFAERIFHSVLFEIGAVSVATLAVVAAGSHDAGTAAGAGLVMAGMAMVWNFIFNYGFDKIFTGKREARGLGLRVFHTLAFEAGLLLFTVPVLAHLLQLSLWHALLADIGLTALITVYALVFNWMFDHARAKWLEKRSLASECVLEK</sequence>